<dbReference type="AlphaFoldDB" id="A0A0G1RMD2"/>
<name>A0A0G1RMD2_9BACT</name>
<comment type="caution">
    <text evidence="1">The sequence shown here is derived from an EMBL/GenBank/DDBJ whole genome shotgun (WGS) entry which is preliminary data.</text>
</comment>
<accession>A0A0G1RMD2</accession>
<proteinExistence type="predicted"/>
<dbReference type="STRING" id="1618358.UX80_C0004G0057"/>
<sequence length="58" mass="6372">MCFNCGCGLPKDDMGHPQNITDKTFEEAAKAMGQSVEEAKKETLKLLQKQLGEKSQSV</sequence>
<evidence type="ECO:0000313" key="2">
    <source>
        <dbReference type="Proteomes" id="UP000034307"/>
    </source>
</evidence>
<evidence type="ECO:0000313" key="1">
    <source>
        <dbReference type="EMBL" id="KKU58306.1"/>
    </source>
</evidence>
<dbReference type="Proteomes" id="UP000034307">
    <property type="component" value="Unassembled WGS sequence"/>
</dbReference>
<dbReference type="EMBL" id="LCNO01000004">
    <property type="protein sequence ID" value="KKU58306.1"/>
    <property type="molecule type" value="Genomic_DNA"/>
</dbReference>
<protein>
    <submittedName>
        <fullName evidence="1">Uncharacterized protein</fullName>
    </submittedName>
</protein>
<organism evidence="1 2">
    <name type="scientific">Candidatus Amesbacteria bacterium GW2011_GWA2_47_11b</name>
    <dbReference type="NCBI Taxonomy" id="1618358"/>
    <lineage>
        <taxon>Bacteria</taxon>
        <taxon>Candidatus Amesiibacteriota</taxon>
    </lineage>
</organism>
<reference evidence="1 2" key="1">
    <citation type="journal article" date="2015" name="Nature">
        <title>rRNA introns, odd ribosomes, and small enigmatic genomes across a large radiation of phyla.</title>
        <authorList>
            <person name="Brown C.T."/>
            <person name="Hug L.A."/>
            <person name="Thomas B.C."/>
            <person name="Sharon I."/>
            <person name="Castelle C.J."/>
            <person name="Singh A."/>
            <person name="Wilkins M.J."/>
            <person name="Williams K.H."/>
            <person name="Banfield J.F."/>
        </authorList>
    </citation>
    <scope>NUCLEOTIDE SEQUENCE [LARGE SCALE GENOMIC DNA]</scope>
</reference>
<gene>
    <name evidence="1" type="ORF">UX80_C0004G0057</name>
</gene>